<proteinExistence type="predicted"/>
<dbReference type="InterPro" id="IPR025178">
    <property type="entry name" value="Lnb_N"/>
</dbReference>
<accession>A0A0E2D288</accession>
<dbReference type="EMBL" id="AHNR02000057">
    <property type="protein sequence ID" value="EKR54088.1"/>
    <property type="molecule type" value="Genomic_DNA"/>
</dbReference>
<organism evidence="4 5">
    <name type="scientific">Leptospira interrogans str. UI 12758</name>
    <dbReference type="NCBI Taxonomy" id="1049938"/>
    <lineage>
        <taxon>Bacteria</taxon>
        <taxon>Pseudomonadati</taxon>
        <taxon>Spirochaetota</taxon>
        <taxon>Spirochaetia</taxon>
        <taxon>Leptospirales</taxon>
        <taxon>Leptospiraceae</taxon>
        <taxon>Leptospira</taxon>
    </lineage>
</organism>
<dbReference type="Pfam" id="PF25222">
    <property type="entry name" value="DUF7840"/>
    <property type="match status" value="1"/>
</dbReference>
<dbReference type="Proteomes" id="UP000001340">
    <property type="component" value="Unassembled WGS sequence"/>
</dbReference>
<sequence length="672" mass="77956">MKPISLFIIVFILSSSFVFSEEKNPIQLYQEIALSKKLDLNRYWRLLLHYRDPIFFGKSKSEADGNEFFLSPNGKTDPKAELLETISSFFREPLPEEIEETKLHPFCKYPERFRWLDSQLNFDRGLLPKLNCERYKNWIEALNPTSIKLIFASFYLNNPASLFGHNLLKIGSGESSKSEILDYAVNFAANNSPDDSALVYTIKGVMGGYPGVFSIFPYYYKINEYNDMESRDLWEYELNFDEEQSKRITAHIWELGSTHFDYFFFDENCSYQLLSLLEIGNPELKLRDRFNLYTIPSDTVKLILEQEGLVRKKSYRPSLSSKMNQKLFYLEKEERHRVSQYLKGKLELKDLLEFQDPQRQAYMLDAILDANRYQKSLKNYTPQEEQKYRNVLVERSKIDFPPLAEQKPMVSPPENGHGSGRVKISRGESTLGGYSEFAIRAAYHDFLNNDKGYVPFSAIEYFPIVIRKYDFQNNPMVEEFSFFKILSLSPVTSISTPISFFVDLGADSSAIKRDFSFQKTLPYLLAFESEIQPWLIQPAYQKAKNDYEKTYRITNFNSDATGGFTFSNVNSGNSLLWTLSFQLGGKARGNGYYQEGMLVAPQAAIFTGCSYGNWKFGISAQYFVFSIYGYYKDDYKVSPGIRFSPSQNSEIRLEGKLQKYYEEAQLSISLFF</sequence>
<dbReference type="AlphaFoldDB" id="A0A0E2D288"/>
<name>A0A0E2D288_LEPIR</name>
<feature type="domain" description="DUF7840" evidence="2">
    <location>
        <begin position="412"/>
        <end position="670"/>
    </location>
</feature>
<feature type="domain" description="Lnb N-terminal periplasmic" evidence="1">
    <location>
        <begin position="135"/>
        <end position="306"/>
    </location>
</feature>
<evidence type="ECO:0000259" key="3">
    <source>
        <dbReference type="Pfam" id="PF25225"/>
    </source>
</evidence>
<evidence type="ECO:0000259" key="2">
    <source>
        <dbReference type="Pfam" id="PF25222"/>
    </source>
</evidence>
<dbReference type="Pfam" id="PF13387">
    <property type="entry name" value="Lnb_N"/>
    <property type="match status" value="1"/>
</dbReference>
<dbReference type="InterPro" id="IPR057162">
    <property type="entry name" value="DUF7840"/>
</dbReference>
<evidence type="ECO:0000313" key="4">
    <source>
        <dbReference type="EMBL" id="EKR54088.1"/>
    </source>
</evidence>
<dbReference type="RefSeq" id="WP_000802735.1">
    <property type="nucleotide sequence ID" value="NZ_AHNR02000057.1"/>
</dbReference>
<protein>
    <submittedName>
        <fullName evidence="4">PF13387 domain protein</fullName>
    </submittedName>
</protein>
<comment type="caution">
    <text evidence="4">The sequence shown here is derived from an EMBL/GenBank/DDBJ whole genome shotgun (WGS) entry which is preliminary data.</text>
</comment>
<gene>
    <name evidence="4" type="ORF">LEP1GSC105_4505</name>
</gene>
<evidence type="ECO:0000313" key="5">
    <source>
        <dbReference type="Proteomes" id="UP000001340"/>
    </source>
</evidence>
<dbReference type="InterPro" id="IPR057165">
    <property type="entry name" value="DUF7843"/>
</dbReference>
<reference evidence="4 5" key="1">
    <citation type="submission" date="2012-10" db="EMBL/GenBank/DDBJ databases">
        <authorList>
            <person name="Harkins D.M."/>
            <person name="Durkin A.S."/>
            <person name="Brinkac L.M."/>
            <person name="Haft D.H."/>
            <person name="Selengut J.D."/>
            <person name="Sanka R."/>
            <person name="DePew J."/>
            <person name="Purushe J."/>
            <person name="Chanthongthip A."/>
            <person name="Lattana O."/>
            <person name="Phetsouvanh R."/>
            <person name="Newton P.N."/>
            <person name="Vinetz J.M."/>
            <person name="Sutton G.G."/>
            <person name="Nierman W.C."/>
            <person name="Fouts D.E."/>
        </authorList>
    </citation>
    <scope>NUCLEOTIDE SEQUENCE [LARGE SCALE GENOMIC DNA]</scope>
    <source>
        <strain evidence="4 5">UI 12758</strain>
    </source>
</reference>
<feature type="domain" description="DUF7843" evidence="3">
    <location>
        <begin position="37"/>
        <end position="119"/>
    </location>
</feature>
<evidence type="ECO:0000259" key="1">
    <source>
        <dbReference type="Pfam" id="PF13387"/>
    </source>
</evidence>
<dbReference type="Pfam" id="PF25225">
    <property type="entry name" value="DUF7843"/>
    <property type="match status" value="1"/>
</dbReference>